<proteinExistence type="predicted"/>
<protein>
    <submittedName>
        <fullName evidence="2">Uncharacterized protein</fullName>
    </submittedName>
</protein>
<sequence>MDLYMLHMSRLTSLFFFIIQGYTYANQQNSIFIPNLLEPYVHEGGKQCSVDNGCLSIASQGKYINLEDNLGSYNLTSTTYSTSIGTQVIFSSRRYSDTLSVYKQEFPEGLQGTSTGDTDGTSTAFPRLILPSDDDMPGAQWITPGGYMAGWTLFSSGSVNDLNKFRDGEDGGIVVLYAPQNVIIPSVVISPLSQPMATNVHLDHDSRTVEWGVQGLAENIPAGFTLEVIMREDVEGIVRNVMRWGAAVQQYHNSSSKIEDPSIDYLSYWTDNGASLYYNPVPYTNFQDALIHVYNHTKDNAIPIRSLQLDSWWYHKGVGGGVKNWTSLHSFLPDGIEYLNNVTGWPILAHNRYFSSDNDYAQQNGG</sequence>
<keyword evidence="1" id="KW-0732">Signal</keyword>
<dbReference type="Proteomes" id="UP001497623">
    <property type="component" value="Unassembled WGS sequence"/>
</dbReference>
<reference evidence="2 3" key="1">
    <citation type="submission" date="2024-05" db="EMBL/GenBank/DDBJ databases">
        <authorList>
            <person name="Wallberg A."/>
        </authorList>
    </citation>
    <scope>NUCLEOTIDE SEQUENCE [LARGE SCALE GENOMIC DNA]</scope>
</reference>
<keyword evidence="3" id="KW-1185">Reference proteome</keyword>
<feature type="non-terminal residue" evidence="2">
    <location>
        <position position="366"/>
    </location>
</feature>
<gene>
    <name evidence="2" type="ORF">MNOR_LOCUS4920</name>
</gene>
<evidence type="ECO:0000256" key="1">
    <source>
        <dbReference type="SAM" id="SignalP"/>
    </source>
</evidence>
<comment type="caution">
    <text evidence="2">The sequence shown here is derived from an EMBL/GenBank/DDBJ whole genome shotgun (WGS) entry which is preliminary data.</text>
</comment>
<feature type="signal peptide" evidence="1">
    <location>
        <begin position="1"/>
        <end position="25"/>
    </location>
</feature>
<dbReference type="AlphaFoldDB" id="A0AAV2PZ35"/>
<organism evidence="2 3">
    <name type="scientific">Meganyctiphanes norvegica</name>
    <name type="common">Northern krill</name>
    <name type="synonym">Thysanopoda norvegica</name>
    <dbReference type="NCBI Taxonomy" id="48144"/>
    <lineage>
        <taxon>Eukaryota</taxon>
        <taxon>Metazoa</taxon>
        <taxon>Ecdysozoa</taxon>
        <taxon>Arthropoda</taxon>
        <taxon>Crustacea</taxon>
        <taxon>Multicrustacea</taxon>
        <taxon>Malacostraca</taxon>
        <taxon>Eumalacostraca</taxon>
        <taxon>Eucarida</taxon>
        <taxon>Euphausiacea</taxon>
        <taxon>Euphausiidae</taxon>
        <taxon>Meganyctiphanes</taxon>
    </lineage>
</organism>
<name>A0AAV2PZ35_MEGNR</name>
<feature type="chain" id="PRO_5043629239" evidence="1">
    <location>
        <begin position="26"/>
        <end position="366"/>
    </location>
</feature>
<evidence type="ECO:0000313" key="3">
    <source>
        <dbReference type="Proteomes" id="UP001497623"/>
    </source>
</evidence>
<dbReference type="EMBL" id="CAXKWB010001839">
    <property type="protein sequence ID" value="CAL4065625.1"/>
    <property type="molecule type" value="Genomic_DNA"/>
</dbReference>
<accession>A0AAV2PZ35</accession>
<evidence type="ECO:0000313" key="2">
    <source>
        <dbReference type="EMBL" id="CAL4065625.1"/>
    </source>
</evidence>